<dbReference type="InterPro" id="IPR006016">
    <property type="entry name" value="UspA"/>
</dbReference>
<dbReference type="Pfam" id="PF00582">
    <property type="entry name" value="Usp"/>
    <property type="match status" value="1"/>
</dbReference>
<dbReference type="CDD" id="cd00293">
    <property type="entry name" value="USP-like"/>
    <property type="match status" value="1"/>
</dbReference>
<evidence type="ECO:0000256" key="1">
    <source>
        <dbReference type="ARBA" id="ARBA00008791"/>
    </source>
</evidence>
<dbReference type="PRINTS" id="PR01438">
    <property type="entry name" value="UNVRSLSTRESS"/>
</dbReference>
<dbReference type="PANTHER" id="PTHR46268">
    <property type="entry name" value="STRESS RESPONSE PROTEIN NHAX"/>
    <property type="match status" value="1"/>
</dbReference>
<dbReference type="InterPro" id="IPR014729">
    <property type="entry name" value="Rossmann-like_a/b/a_fold"/>
</dbReference>
<reference evidence="3" key="2">
    <citation type="submission" date="2020-03" db="EMBL/GenBank/DDBJ databases">
        <title>Flavobacteriaceae bacterium strain TP-CH-4, a member of the family Flavobacteriaceae isolated from a deep-sea seamount.</title>
        <authorList>
            <person name="Zhang D.-C."/>
        </authorList>
    </citation>
    <scope>NUCLEOTIDE SEQUENCE</scope>
    <source>
        <strain evidence="3">TP-CH-4</strain>
    </source>
</reference>
<dbReference type="PANTHER" id="PTHR46268:SF26">
    <property type="entry name" value="UNIVERSAL STRESS PROTEIN MJ0577"/>
    <property type="match status" value="1"/>
</dbReference>
<dbReference type="Gene3D" id="3.40.50.620">
    <property type="entry name" value="HUPs"/>
    <property type="match status" value="2"/>
</dbReference>
<keyword evidence="4" id="KW-1185">Reference proteome</keyword>
<sequence length="281" mass="31611">MKNILYATDYSKNSIAALKLAHKLATRMGCKLIVMHVFDPPLSLASTVSMTYVKKETRLFVEHRDKLKAFCLDHLGDEWENADLNIVVDENVSATDSILENIVKLDVTMVVVGTKGASKLKEFLLGSTTKALIRKAPSAVLAVPETSEVAQIENIIYASDFENSDIFAIHRLVKIAEPFQATIKLLHIVSGKQGQAKEQMEWFKEILKRKVSYPKIEFHLRSSEDLLFELQTFLKTEKADMLAMLEREKKGIFGKLIHRDKVMQTVSETTVPLLSFSVGAL</sequence>
<name>A0A967E6H7_9FLAO</name>
<evidence type="ECO:0000313" key="4">
    <source>
        <dbReference type="Proteomes" id="UP000707206"/>
    </source>
</evidence>
<comment type="caution">
    <text evidence="3">The sequence shown here is derived from an EMBL/GenBank/DDBJ whole genome shotgun (WGS) entry which is preliminary data.</text>
</comment>
<evidence type="ECO:0000259" key="2">
    <source>
        <dbReference type="Pfam" id="PF00582"/>
    </source>
</evidence>
<feature type="domain" description="UspA" evidence="2">
    <location>
        <begin position="1"/>
        <end position="144"/>
    </location>
</feature>
<accession>A0A967E6H7</accession>
<dbReference type="RefSeq" id="WP_152574103.1">
    <property type="nucleotide sequence ID" value="NZ_VIKU02000002.1"/>
</dbReference>
<protein>
    <submittedName>
        <fullName evidence="3">Universal stress protein</fullName>
    </submittedName>
</protein>
<reference evidence="3" key="1">
    <citation type="submission" date="2019-07" db="EMBL/GenBank/DDBJ databases">
        <authorList>
            <person name="De-Chao Zhang Q."/>
        </authorList>
    </citation>
    <scope>NUCLEOTIDE SEQUENCE</scope>
    <source>
        <strain evidence="3">TP-CH-4</strain>
    </source>
</reference>
<dbReference type="InterPro" id="IPR006015">
    <property type="entry name" value="Universal_stress_UspA"/>
</dbReference>
<proteinExistence type="inferred from homology"/>
<dbReference type="SUPFAM" id="SSF52402">
    <property type="entry name" value="Adenine nucleotide alpha hydrolases-like"/>
    <property type="match status" value="2"/>
</dbReference>
<evidence type="ECO:0000313" key="3">
    <source>
        <dbReference type="EMBL" id="NHF59610.1"/>
    </source>
</evidence>
<comment type="similarity">
    <text evidence="1">Belongs to the universal stress protein A family.</text>
</comment>
<dbReference type="Proteomes" id="UP000707206">
    <property type="component" value="Unassembled WGS sequence"/>
</dbReference>
<organism evidence="3 4">
    <name type="scientific">Pelagihabitans pacificus</name>
    <dbReference type="NCBI Taxonomy" id="2696054"/>
    <lineage>
        <taxon>Bacteria</taxon>
        <taxon>Pseudomonadati</taxon>
        <taxon>Bacteroidota</taxon>
        <taxon>Flavobacteriia</taxon>
        <taxon>Flavobacteriales</taxon>
        <taxon>Flavobacteriaceae</taxon>
        <taxon>Pelagihabitans</taxon>
    </lineage>
</organism>
<dbReference type="AlphaFoldDB" id="A0A967E6H7"/>
<gene>
    <name evidence="3" type="ORF">FK220_009680</name>
</gene>
<dbReference type="EMBL" id="VIKU02000002">
    <property type="protein sequence ID" value="NHF59610.1"/>
    <property type="molecule type" value="Genomic_DNA"/>
</dbReference>